<feature type="transmembrane region" description="Helical" evidence="1">
    <location>
        <begin position="41"/>
        <end position="67"/>
    </location>
</feature>
<keyword evidence="1" id="KW-0472">Membrane</keyword>
<organism evidence="2 3">
    <name type="scientific">Amborella trichopoda</name>
    <dbReference type="NCBI Taxonomy" id="13333"/>
    <lineage>
        <taxon>Eukaryota</taxon>
        <taxon>Viridiplantae</taxon>
        <taxon>Streptophyta</taxon>
        <taxon>Embryophyta</taxon>
        <taxon>Tracheophyta</taxon>
        <taxon>Spermatophyta</taxon>
        <taxon>Magnoliopsida</taxon>
        <taxon>Amborellales</taxon>
        <taxon>Amborellaceae</taxon>
        <taxon>Amborella</taxon>
    </lineage>
</organism>
<accession>W1NVW9</accession>
<gene>
    <name evidence="2" type="ORF">AMTR_s00131p00053340</name>
</gene>
<keyword evidence="1" id="KW-1133">Transmembrane helix</keyword>
<keyword evidence="3" id="KW-1185">Reference proteome</keyword>
<name>W1NVW9_AMBTC</name>
<evidence type="ECO:0000313" key="3">
    <source>
        <dbReference type="Proteomes" id="UP000017836"/>
    </source>
</evidence>
<dbReference type="Proteomes" id="UP000017836">
    <property type="component" value="Unassembled WGS sequence"/>
</dbReference>
<evidence type="ECO:0000256" key="1">
    <source>
        <dbReference type="SAM" id="Phobius"/>
    </source>
</evidence>
<evidence type="ECO:0000313" key="2">
    <source>
        <dbReference type="EMBL" id="ERM99410.1"/>
    </source>
</evidence>
<dbReference type="HOGENOM" id="CLU_2486372_0_0_1"/>
<protein>
    <submittedName>
        <fullName evidence="2">Uncharacterized protein</fullName>
    </submittedName>
</protein>
<dbReference type="EMBL" id="KI395019">
    <property type="protein sequence ID" value="ERM99410.1"/>
    <property type="molecule type" value="Genomic_DNA"/>
</dbReference>
<sequence>MVPLLYSSAATTAKEEDTKYYDSPSLCITSMRCFPKLSRRMVVISSMAGSIALGLPVARIVAIVMAIGTGSWMLLMGACGEHSDGER</sequence>
<reference evidence="3" key="1">
    <citation type="journal article" date="2013" name="Science">
        <title>The Amborella genome and the evolution of flowering plants.</title>
        <authorList>
            <consortium name="Amborella Genome Project"/>
        </authorList>
    </citation>
    <scope>NUCLEOTIDE SEQUENCE [LARGE SCALE GENOMIC DNA]</scope>
</reference>
<keyword evidence="1" id="KW-0812">Transmembrane</keyword>
<dbReference type="Gramene" id="ERM99410">
    <property type="protein sequence ID" value="ERM99410"/>
    <property type="gene ID" value="AMTR_s00131p00053340"/>
</dbReference>
<dbReference type="AlphaFoldDB" id="W1NVW9"/>
<proteinExistence type="predicted"/>